<gene>
    <name evidence="11" type="ORF">K505DRAFT_324388</name>
</gene>
<feature type="transmembrane region" description="Helical" evidence="9">
    <location>
        <begin position="200"/>
        <end position="221"/>
    </location>
</feature>
<keyword evidence="6 9" id="KW-0472">Membrane</keyword>
<reference evidence="11" key="1">
    <citation type="journal article" date="2020" name="Stud. Mycol.">
        <title>101 Dothideomycetes genomes: a test case for predicting lifestyles and emergence of pathogens.</title>
        <authorList>
            <person name="Haridas S."/>
            <person name="Albert R."/>
            <person name="Binder M."/>
            <person name="Bloem J."/>
            <person name="Labutti K."/>
            <person name="Salamov A."/>
            <person name="Andreopoulos B."/>
            <person name="Baker S."/>
            <person name="Barry K."/>
            <person name="Bills G."/>
            <person name="Bluhm B."/>
            <person name="Cannon C."/>
            <person name="Castanera R."/>
            <person name="Culley D."/>
            <person name="Daum C."/>
            <person name="Ezra D."/>
            <person name="Gonzalez J."/>
            <person name="Henrissat B."/>
            <person name="Kuo A."/>
            <person name="Liang C."/>
            <person name="Lipzen A."/>
            <person name="Lutzoni F."/>
            <person name="Magnuson J."/>
            <person name="Mondo S."/>
            <person name="Nolan M."/>
            <person name="Ohm R."/>
            <person name="Pangilinan J."/>
            <person name="Park H.-J."/>
            <person name="Ramirez L."/>
            <person name="Alfaro M."/>
            <person name="Sun H."/>
            <person name="Tritt A."/>
            <person name="Yoshinaga Y."/>
            <person name="Zwiers L.-H."/>
            <person name="Turgeon B."/>
            <person name="Goodwin S."/>
            <person name="Spatafora J."/>
            <person name="Crous P."/>
            <person name="Grigoriev I."/>
        </authorList>
    </citation>
    <scope>NUCLEOTIDE SEQUENCE</scope>
    <source>
        <strain evidence="11">CBS 109.77</strain>
    </source>
</reference>
<evidence type="ECO:0000256" key="8">
    <source>
        <dbReference type="SAM" id="MobiDB-lite"/>
    </source>
</evidence>
<keyword evidence="12" id="KW-1185">Reference proteome</keyword>
<keyword evidence="5 7" id="KW-0496">Mitochondrion</keyword>
<dbReference type="InterPro" id="IPR044202">
    <property type="entry name" value="LETM1/MDM38-like"/>
</dbReference>
<evidence type="ECO:0000256" key="9">
    <source>
        <dbReference type="SAM" id="Phobius"/>
    </source>
</evidence>
<evidence type="ECO:0000256" key="4">
    <source>
        <dbReference type="ARBA" id="ARBA00022989"/>
    </source>
</evidence>
<dbReference type="GO" id="GO:0043022">
    <property type="term" value="F:ribosome binding"/>
    <property type="evidence" value="ECO:0007669"/>
    <property type="project" value="InterPro"/>
</dbReference>
<proteinExistence type="predicted"/>
<dbReference type="OrthoDB" id="73691at2759"/>
<evidence type="ECO:0000256" key="6">
    <source>
        <dbReference type="ARBA" id="ARBA00023136"/>
    </source>
</evidence>
<sequence>MKPRPLSLLAIPSRQPRSALNVQCHRQFHLHRLAVLPSLTQPQWHDRSVTTSIHPYLPRSQFLRHASSSNAAAVKPSPSSAVHTNPSKPKSQIAASTRLTTSHAPLRTAEASEKLNPPQETYAPELNLPEQKPGQGKLKWLFHAGRAYIAFYKGGIKNVRSTASLAKSIRAKAQGRKEEDVFTRAEWQIVRRSKRDMLRLPAFGILVLLLGEWLPLIALYITPVIPEPCRIPGQTKRSLEKQEKRRRERQRRLGLDAARLVGTDRKPGIPRSMNAVPAVNSVGPEDVDRLDLFSLLALSTKLDAHSKFWDFVFLTPPKSILRWDVGRKLAYLRKDDGLIQRDGGWQGLGKEEGKRACIERGINVLGRSDQNMRNDLAAWFAKR</sequence>
<dbReference type="GO" id="GO:0005743">
    <property type="term" value="C:mitochondrial inner membrane"/>
    <property type="evidence" value="ECO:0007669"/>
    <property type="project" value="UniProtKB-SubCell"/>
</dbReference>
<dbReference type="EMBL" id="MU001873">
    <property type="protein sequence ID" value="KAF2794997.1"/>
    <property type="molecule type" value="Genomic_DNA"/>
</dbReference>
<comment type="subcellular location">
    <subcellularLocation>
        <location evidence="1">Mitochondrion inner membrane</location>
        <topology evidence="1">Single-pass membrane protein</topology>
    </subcellularLocation>
</comment>
<keyword evidence="2 9" id="KW-0812">Transmembrane</keyword>
<feature type="compositionally biased region" description="Low complexity" evidence="8">
    <location>
        <begin position="68"/>
        <end position="82"/>
    </location>
</feature>
<keyword evidence="3" id="KW-0999">Mitochondrion inner membrane</keyword>
<evidence type="ECO:0000313" key="11">
    <source>
        <dbReference type="EMBL" id="KAF2794997.1"/>
    </source>
</evidence>
<evidence type="ECO:0000256" key="3">
    <source>
        <dbReference type="ARBA" id="ARBA00022792"/>
    </source>
</evidence>
<dbReference type="Proteomes" id="UP000799757">
    <property type="component" value="Unassembled WGS sequence"/>
</dbReference>
<dbReference type="Pfam" id="PF07766">
    <property type="entry name" value="LETM1_RBD"/>
    <property type="match status" value="1"/>
</dbReference>
<evidence type="ECO:0000256" key="5">
    <source>
        <dbReference type="ARBA" id="ARBA00023128"/>
    </source>
</evidence>
<evidence type="ECO:0000313" key="12">
    <source>
        <dbReference type="Proteomes" id="UP000799757"/>
    </source>
</evidence>
<accession>A0A6A6XH47</accession>
<evidence type="ECO:0000256" key="1">
    <source>
        <dbReference type="ARBA" id="ARBA00004434"/>
    </source>
</evidence>
<name>A0A6A6XH47_9PLEO</name>
<feature type="region of interest" description="Disordered" evidence="8">
    <location>
        <begin position="68"/>
        <end position="130"/>
    </location>
</feature>
<dbReference type="PANTHER" id="PTHR14009:SF1">
    <property type="entry name" value="MITOCHONDRIAL PROTON_CALCIUM EXCHANGER PROTEIN"/>
    <property type="match status" value="1"/>
</dbReference>
<dbReference type="InterPro" id="IPR033122">
    <property type="entry name" value="LETM1-like_RBD"/>
</dbReference>
<dbReference type="PROSITE" id="PS51758">
    <property type="entry name" value="LETM1_RBD"/>
    <property type="match status" value="1"/>
</dbReference>
<organism evidence="11 12">
    <name type="scientific">Melanomma pulvis-pyrius CBS 109.77</name>
    <dbReference type="NCBI Taxonomy" id="1314802"/>
    <lineage>
        <taxon>Eukaryota</taxon>
        <taxon>Fungi</taxon>
        <taxon>Dikarya</taxon>
        <taxon>Ascomycota</taxon>
        <taxon>Pezizomycotina</taxon>
        <taxon>Dothideomycetes</taxon>
        <taxon>Pleosporomycetidae</taxon>
        <taxon>Pleosporales</taxon>
        <taxon>Melanommataceae</taxon>
        <taxon>Melanomma</taxon>
    </lineage>
</organism>
<protein>
    <recommendedName>
        <fullName evidence="10">Letm1 RBD domain-containing protein</fullName>
    </recommendedName>
</protein>
<evidence type="ECO:0000256" key="2">
    <source>
        <dbReference type="ARBA" id="ARBA00022692"/>
    </source>
</evidence>
<dbReference type="AlphaFoldDB" id="A0A6A6XH47"/>
<evidence type="ECO:0000256" key="7">
    <source>
        <dbReference type="PROSITE-ProRule" id="PRU01094"/>
    </source>
</evidence>
<feature type="domain" description="Letm1 RBD" evidence="10">
    <location>
        <begin position="213"/>
        <end position="383"/>
    </location>
</feature>
<dbReference type="PANTHER" id="PTHR14009">
    <property type="entry name" value="LEUCINE ZIPPER-EF-HAND CONTAINING TRANSMEMBRANE PROTEIN"/>
    <property type="match status" value="1"/>
</dbReference>
<keyword evidence="4 9" id="KW-1133">Transmembrane helix</keyword>
<dbReference type="GO" id="GO:0030003">
    <property type="term" value="P:intracellular monoatomic cation homeostasis"/>
    <property type="evidence" value="ECO:0007669"/>
    <property type="project" value="TreeGrafter"/>
</dbReference>
<feature type="compositionally biased region" description="Polar residues" evidence="8">
    <location>
        <begin position="83"/>
        <end position="103"/>
    </location>
</feature>
<evidence type="ECO:0000259" key="10">
    <source>
        <dbReference type="PROSITE" id="PS51758"/>
    </source>
</evidence>